<accession>A0A8A4TJV4</accession>
<dbReference type="KEGG" id="scor:J3U87_27925"/>
<gene>
    <name evidence="1" type="ORF">J3U87_27925</name>
</gene>
<evidence type="ECO:0000313" key="2">
    <source>
        <dbReference type="Proteomes" id="UP000663929"/>
    </source>
</evidence>
<evidence type="ECO:0000313" key="1">
    <source>
        <dbReference type="EMBL" id="QTD49432.1"/>
    </source>
</evidence>
<organism evidence="1 2">
    <name type="scientific">Sulfidibacter corallicola</name>
    <dbReference type="NCBI Taxonomy" id="2818388"/>
    <lineage>
        <taxon>Bacteria</taxon>
        <taxon>Pseudomonadati</taxon>
        <taxon>Acidobacteriota</taxon>
        <taxon>Holophagae</taxon>
        <taxon>Acanthopleuribacterales</taxon>
        <taxon>Acanthopleuribacteraceae</taxon>
        <taxon>Sulfidibacter</taxon>
    </lineage>
</organism>
<dbReference type="EMBL" id="CP071793">
    <property type="protein sequence ID" value="QTD49432.1"/>
    <property type="molecule type" value="Genomic_DNA"/>
</dbReference>
<protein>
    <submittedName>
        <fullName evidence="1">Uncharacterized protein</fullName>
    </submittedName>
</protein>
<dbReference type="RefSeq" id="WP_237379066.1">
    <property type="nucleotide sequence ID" value="NZ_CP071793.1"/>
</dbReference>
<dbReference type="AlphaFoldDB" id="A0A8A4TJV4"/>
<sequence length="281" mass="32664">MNRAGRAFDVYLTCHRRKAAKSQPLSDTVPLFRSILAEAENLQHSFFRTNHISQLALFQKLFLFVLAVYATGTLTNHSHLNFPRFCKTRLWHFLTDTWCYLANMMSILFTDRKREFHVRSHIQADSIIQLIFDRRYFNWNVASEVANREGTHHSDHFGQFQNLLRGIAGLRAITCTLNKGIMDTVEPVFKLAMGLGWRPPCDMTVWEYFTQSFTPRVIEKMILPAARSVLITSDRTSEVHIDNLSIDMDAFRRIIENPTSFHDPYANKTWLDPDFSMRPSG</sequence>
<proteinExistence type="predicted"/>
<dbReference type="Proteomes" id="UP000663929">
    <property type="component" value="Chromosome"/>
</dbReference>
<name>A0A8A4TJV4_SULCO</name>
<keyword evidence="2" id="KW-1185">Reference proteome</keyword>
<reference evidence="1" key="1">
    <citation type="submission" date="2021-03" db="EMBL/GenBank/DDBJ databases">
        <title>Acanthopleuribacteraceae sp. M133.</title>
        <authorList>
            <person name="Wang G."/>
        </authorList>
    </citation>
    <scope>NUCLEOTIDE SEQUENCE</scope>
    <source>
        <strain evidence="1">M133</strain>
    </source>
</reference>